<feature type="domain" description="DNA replication factor RFC1 C-terminal" evidence="4">
    <location>
        <begin position="397"/>
        <end position="537"/>
    </location>
</feature>
<keyword evidence="2" id="KW-0235">DNA replication</keyword>
<dbReference type="SUPFAM" id="SSF48019">
    <property type="entry name" value="post-AAA+ oligomerization domain-like"/>
    <property type="match status" value="1"/>
</dbReference>
<reference evidence="5 6" key="1">
    <citation type="submission" date="2014-10" db="EMBL/GenBank/DDBJ databases">
        <title>Pan-genome analysis of Brazilian lineage A amoebal mimiviruses.</title>
        <authorList>
            <person name="Assis F.L."/>
            <person name="Abrahao J.S."/>
            <person name="Kroon E.G."/>
            <person name="Dornas F.P."/>
            <person name="Andrade K.R."/>
            <person name="Borato P.V.M."/>
            <person name="Pilotto M.R."/>
            <person name="Benamar S."/>
            <person name="LaScola B."/>
            <person name="Colson P."/>
        </authorList>
    </citation>
    <scope>NUCLEOTIDE SEQUENCE [LARGE SCALE GENOMIC DNA]</scope>
    <source>
        <strain evidence="5 6">Kroon</strain>
    </source>
</reference>
<dbReference type="EMBL" id="KM982402">
    <property type="protein sequence ID" value="AKI80143.1"/>
    <property type="molecule type" value="Genomic_DNA"/>
</dbReference>
<evidence type="ECO:0000256" key="1">
    <source>
        <dbReference type="ARBA" id="ARBA00006116"/>
    </source>
</evidence>
<comment type="similarity">
    <text evidence="1">Belongs to the activator 1 large subunit family.</text>
</comment>
<dbReference type="InterPro" id="IPR008921">
    <property type="entry name" value="DNA_pol3_clamp-load_cplx_C"/>
</dbReference>
<dbReference type="PANTHER" id="PTHR23389">
    <property type="entry name" value="CHROMOSOME TRANSMISSION FIDELITY FACTOR 18"/>
    <property type="match status" value="1"/>
</dbReference>
<feature type="region of interest" description="Disordered" evidence="3">
    <location>
        <begin position="1"/>
        <end position="42"/>
    </location>
</feature>
<dbReference type="InterPro" id="IPR027417">
    <property type="entry name" value="P-loop_NTPase"/>
</dbReference>
<evidence type="ECO:0000256" key="2">
    <source>
        <dbReference type="ARBA" id="ARBA00022705"/>
    </source>
</evidence>
<organism evidence="5 6">
    <name type="scientific">Acanthamoeba polyphaga mimivirus Kroon</name>
    <dbReference type="NCBI Taxonomy" id="3069720"/>
    <lineage>
        <taxon>Viruses</taxon>
        <taxon>Varidnaviria</taxon>
        <taxon>Bamfordvirae</taxon>
        <taxon>Nucleocytoviricota</taxon>
        <taxon>Megaviricetes</taxon>
        <taxon>Imitervirales</taxon>
        <taxon>Mimiviridae</taxon>
        <taxon>Megamimivirinae</taxon>
        <taxon>Mimivirus</taxon>
        <taxon>Mimivirus lagoaense</taxon>
    </lineage>
</organism>
<feature type="compositionally biased region" description="Low complexity" evidence="3">
    <location>
        <begin position="27"/>
        <end position="36"/>
    </location>
</feature>
<dbReference type="GO" id="GO:0003689">
    <property type="term" value="F:DNA clamp loader activity"/>
    <property type="evidence" value="ECO:0007669"/>
    <property type="project" value="InterPro"/>
</dbReference>
<dbReference type="KEGG" id="vg:80513941"/>
<dbReference type="InterPro" id="IPR013725">
    <property type="entry name" value="DNA_replication_fac_RFC1_C"/>
</dbReference>
<name>A0A0G2Y312_9VIRU</name>
<evidence type="ECO:0000256" key="3">
    <source>
        <dbReference type="SAM" id="MobiDB-lite"/>
    </source>
</evidence>
<dbReference type="GO" id="GO:0005524">
    <property type="term" value="F:ATP binding"/>
    <property type="evidence" value="ECO:0007669"/>
    <property type="project" value="InterPro"/>
</dbReference>
<dbReference type="Gene3D" id="3.40.50.300">
    <property type="entry name" value="P-loop containing nucleotide triphosphate hydrolases"/>
    <property type="match status" value="1"/>
</dbReference>
<feature type="compositionally biased region" description="Low complexity" evidence="3">
    <location>
        <begin position="1"/>
        <end position="10"/>
    </location>
</feature>
<keyword evidence="6" id="KW-1185">Reference proteome</keyword>
<evidence type="ECO:0000313" key="5">
    <source>
        <dbReference type="EMBL" id="AKI80143.1"/>
    </source>
</evidence>
<evidence type="ECO:0000259" key="4">
    <source>
        <dbReference type="Pfam" id="PF08519"/>
    </source>
</evidence>
<dbReference type="Proteomes" id="UP000240461">
    <property type="component" value="Segment"/>
</dbReference>
<protein>
    <submittedName>
        <fullName evidence="5">Replication factor c large subunit</fullName>
    </submittedName>
</protein>
<dbReference type="PANTHER" id="PTHR23389:SF6">
    <property type="entry name" value="REPLICATION FACTOR C SUBUNIT 1"/>
    <property type="match status" value="1"/>
</dbReference>
<proteinExistence type="inferred from homology"/>
<evidence type="ECO:0000313" key="6">
    <source>
        <dbReference type="Proteomes" id="UP000240461"/>
    </source>
</evidence>
<dbReference type="Gene3D" id="1.20.272.10">
    <property type="match status" value="1"/>
</dbReference>
<dbReference type="SUPFAM" id="SSF52540">
    <property type="entry name" value="P-loop containing nucleoside triphosphate hydrolases"/>
    <property type="match status" value="1"/>
</dbReference>
<dbReference type="GO" id="GO:0006260">
    <property type="term" value="P:DNA replication"/>
    <property type="evidence" value="ECO:0007669"/>
    <property type="project" value="UniProtKB-KW"/>
</dbReference>
<dbReference type="Pfam" id="PF08519">
    <property type="entry name" value="RFC1"/>
    <property type="match status" value="1"/>
</dbReference>
<accession>A0A0G2Y312</accession>
<dbReference type="GO" id="GO:0003677">
    <property type="term" value="F:DNA binding"/>
    <property type="evidence" value="ECO:0007669"/>
    <property type="project" value="InterPro"/>
</dbReference>
<sequence length="545" mass="62900">MSKTVKTTKTTKSEKTVNKDNKDNKYNKTNKTNKINKNNKDDKNVDEEVINWLDKYKPTSSSQILGDKNNINRIKAFLSQFTKENAEINCPNLILTGNNGVGKTLMTDLIIQEKGFEKITADLSNISVARKSKKKKKVEKEYNGSNRTIKTYYTTLYNKSVSPTGDLIEKKIVVVFDDVSNISNNKEKEAIKSIIKINSKEKKIPIIIIANMKHSKTVNELKKMVTVTIKNTNSQGRKENKRTSNEIIIKAPNPDEIREFIAHICQKENLKLKQRKSDDDDIYEEIIQHSQFDIRRLIYILESLKMIHGNNDVTLDEFDAYREISKTKDIDPGIYKATGTLLNDYEGISKALSLYEEERATIPLMVHENYPSNIKHQYPKMSVEDQISVIHKISESISESDKIDGLIYSNQCWSLQPVHGFYSCVLPSYFINMHPNKLHMSEIYKYTQDYNKTSIKKINNKVIKKAQENQHLKRVSIYDFLYMASILKTLLERKDFEAVATLMKPYGLKLKEIESIIKIDKIKKMKNTLTGKQKTQLKELLGVDE</sequence>
<feature type="compositionally biased region" description="Basic and acidic residues" evidence="3">
    <location>
        <begin position="11"/>
        <end position="26"/>
    </location>
</feature>
<dbReference type="Gene3D" id="1.10.8.60">
    <property type="match status" value="1"/>
</dbReference>